<dbReference type="PANTHER" id="PTHR43289:SF6">
    <property type="entry name" value="SERINE_THREONINE-PROTEIN KINASE NEKL-3"/>
    <property type="match status" value="1"/>
</dbReference>
<dbReference type="InterPro" id="IPR011009">
    <property type="entry name" value="Kinase-like_dom_sf"/>
</dbReference>
<protein>
    <submittedName>
        <fullName evidence="8">Serine/threonine protein kinase</fullName>
    </submittedName>
</protein>
<dbReference type="Gene3D" id="1.10.510.10">
    <property type="entry name" value="Transferase(Phosphotransferase) domain 1"/>
    <property type="match status" value="1"/>
</dbReference>
<proteinExistence type="predicted"/>
<gene>
    <name evidence="8" type="ORF">SAMN02745166_03183</name>
</gene>
<evidence type="ECO:0000256" key="6">
    <source>
        <dbReference type="SAM" id="MobiDB-lite"/>
    </source>
</evidence>
<dbReference type="PROSITE" id="PS00107">
    <property type="entry name" value="PROTEIN_KINASE_ATP"/>
    <property type="match status" value="1"/>
</dbReference>
<dbReference type="Gene3D" id="3.30.200.20">
    <property type="entry name" value="Phosphorylase Kinase, domain 1"/>
    <property type="match status" value="1"/>
</dbReference>
<keyword evidence="1" id="KW-0808">Transferase</keyword>
<evidence type="ECO:0000313" key="9">
    <source>
        <dbReference type="Proteomes" id="UP000190774"/>
    </source>
</evidence>
<dbReference type="Pfam" id="PF00069">
    <property type="entry name" value="Pkinase"/>
    <property type="match status" value="1"/>
</dbReference>
<dbReference type="InterPro" id="IPR009091">
    <property type="entry name" value="RCC1/BLIP-II"/>
</dbReference>
<keyword evidence="9" id="KW-1185">Reference proteome</keyword>
<dbReference type="GO" id="GO:0004674">
    <property type="term" value="F:protein serine/threonine kinase activity"/>
    <property type="evidence" value="ECO:0007669"/>
    <property type="project" value="UniProtKB-KW"/>
</dbReference>
<feature type="domain" description="Protein kinase" evidence="7">
    <location>
        <begin position="67"/>
        <end position="322"/>
    </location>
</feature>
<feature type="binding site" evidence="5">
    <location>
        <position position="96"/>
    </location>
    <ligand>
        <name>ATP</name>
        <dbReference type="ChEBI" id="CHEBI:30616"/>
    </ligand>
</feature>
<dbReference type="STRING" id="48467.SAMN02745166_03183"/>
<dbReference type="CDD" id="cd14014">
    <property type="entry name" value="STKc_PknB_like"/>
    <property type="match status" value="1"/>
</dbReference>
<dbReference type="InterPro" id="IPR000719">
    <property type="entry name" value="Prot_kinase_dom"/>
</dbReference>
<dbReference type="Gene3D" id="2.130.10.30">
    <property type="entry name" value="Regulator of chromosome condensation 1/beta-lactamase-inhibitor protein II"/>
    <property type="match status" value="2"/>
</dbReference>
<evidence type="ECO:0000256" key="5">
    <source>
        <dbReference type="PROSITE-ProRule" id="PRU10141"/>
    </source>
</evidence>
<feature type="compositionally biased region" description="Basic and acidic residues" evidence="6">
    <location>
        <begin position="308"/>
        <end position="321"/>
    </location>
</feature>
<dbReference type="AlphaFoldDB" id="A0A1T4YFK8"/>
<evidence type="ECO:0000256" key="1">
    <source>
        <dbReference type="ARBA" id="ARBA00022679"/>
    </source>
</evidence>
<name>A0A1T4YFK8_9BACT</name>
<reference evidence="9" key="1">
    <citation type="submission" date="2017-02" db="EMBL/GenBank/DDBJ databases">
        <authorList>
            <person name="Varghese N."/>
            <person name="Submissions S."/>
        </authorList>
    </citation>
    <scope>NUCLEOTIDE SEQUENCE [LARGE SCALE GENOMIC DNA]</scope>
    <source>
        <strain evidence="9">ATCC 700200</strain>
    </source>
</reference>
<dbReference type="PANTHER" id="PTHR43289">
    <property type="entry name" value="MITOGEN-ACTIVATED PROTEIN KINASE KINASE KINASE 20-RELATED"/>
    <property type="match status" value="1"/>
</dbReference>
<dbReference type="PROSITE" id="PS00108">
    <property type="entry name" value="PROTEIN_KINASE_ST"/>
    <property type="match status" value="1"/>
</dbReference>
<accession>A0A1T4YFK8</accession>
<evidence type="ECO:0000256" key="3">
    <source>
        <dbReference type="ARBA" id="ARBA00022777"/>
    </source>
</evidence>
<dbReference type="InterPro" id="IPR017441">
    <property type="entry name" value="Protein_kinase_ATP_BS"/>
</dbReference>
<dbReference type="SMART" id="SM00220">
    <property type="entry name" value="S_TKc"/>
    <property type="match status" value="1"/>
</dbReference>
<evidence type="ECO:0000259" key="7">
    <source>
        <dbReference type="PROSITE" id="PS50011"/>
    </source>
</evidence>
<dbReference type="InterPro" id="IPR008271">
    <property type="entry name" value="Ser/Thr_kinase_AS"/>
</dbReference>
<dbReference type="SUPFAM" id="SSF50985">
    <property type="entry name" value="RCC1/BLIP-II"/>
    <property type="match status" value="2"/>
</dbReference>
<organism evidence="8 9">
    <name type="scientific">Prosthecobacter debontii</name>
    <dbReference type="NCBI Taxonomy" id="48467"/>
    <lineage>
        <taxon>Bacteria</taxon>
        <taxon>Pseudomonadati</taxon>
        <taxon>Verrucomicrobiota</taxon>
        <taxon>Verrucomicrobiia</taxon>
        <taxon>Verrucomicrobiales</taxon>
        <taxon>Verrucomicrobiaceae</taxon>
        <taxon>Prosthecobacter</taxon>
    </lineage>
</organism>
<keyword evidence="3 8" id="KW-0418">Kinase</keyword>
<dbReference type="SUPFAM" id="SSF56112">
    <property type="entry name" value="Protein kinase-like (PK-like)"/>
    <property type="match status" value="1"/>
</dbReference>
<dbReference type="OrthoDB" id="6111975at2"/>
<evidence type="ECO:0000256" key="4">
    <source>
        <dbReference type="ARBA" id="ARBA00022840"/>
    </source>
</evidence>
<dbReference type="PROSITE" id="PS50011">
    <property type="entry name" value="PROTEIN_KINASE_DOM"/>
    <property type="match status" value="1"/>
</dbReference>
<dbReference type="GO" id="GO:0005524">
    <property type="term" value="F:ATP binding"/>
    <property type="evidence" value="ECO:0007669"/>
    <property type="project" value="UniProtKB-UniRule"/>
</dbReference>
<sequence length="998" mass="110133">MSAQNPRTCPICETAIPVSFPAGMCPKCLLNSAASSDKRNPKSADAPDSTHTGIPTLETLRRYFPDLEIIESLGTGGMGAVYKARQPRLARLVALKIMTYKPGHEVDFALRFEREAQVLARLTHPHIVIIYDFGELDETRTGGDPLFYFLMEYVDGTDLAQLIRAGEMKAPQALAIVPQICEALQYAHDQGITHRDIKPANILIDQRGTVKIADFGLAKMAHHHEPYLHTGLTQTGMALGTPHYMAPEQWENPDLVDHRADIYALGVVFYEMLTGERPAGVFEPPSKKSAVDKKLDGVVLRAMERNPDRRYQQASEIKSDVTRISGRQRQDPHNPTNKASPSGFKKIYGLGLGAIILTGSWLYFQGPLRQDSDQKLFSTRLATASTNTLRPGRLRAAGVTYGGQPHDLSKFAPYDDYIDVAGGWHQWVALRANGETLSSNGKSDLTGIRRIVRGLLETYAFINESNHLIVPTHLPISLPEPLLKTAIVDATFGRDHGILLTTEGTAIPYGKRYEETIGDWKDPTQWDTPRWPPPPGKALRDVIDIAVTATHAATLNHKGEVTLWGWDGVTTWAPEPNIKHVTNIESDDDTLWLLDEAGQVWSLYLPRSPSAHKVVFFDHKLKFAAANVVQQRQRFWCYKDGTWRSNRSEPNLNLSDLPLKPDGAFSVSSGAFNGKVLSSALWIEPEAQHPLVTPTFTAKPGKLTSLGSLRAGRPIDLRKAEGITDFTQVVLHDKGWVALRANGQTVSSDGRGERQNIVNICPGIDTVFTLIDTHNHVEVFARLESSEDLNTILPSDIQKIGVTNLLSDGQQSLALLKDGTARVWGNRYDNPSAVPEWMGREAWERPPTGALVNVKSIAITSLSASTVTADGRLWTWGKAASGELPENAAALQGQYASLVSSNSGLYDALAQDGRRISFNLSTREAQVGAPGIVASAYGGYRPLHQRAEGYWSTAWNRSEFQPYFDAIRRRPASTFSLMFFHEGDERVSVGLLKIDSIE</sequence>
<dbReference type="EMBL" id="FUYE01000010">
    <property type="protein sequence ID" value="SKB00622.1"/>
    <property type="molecule type" value="Genomic_DNA"/>
</dbReference>
<keyword evidence="4 5" id="KW-0067">ATP-binding</keyword>
<evidence type="ECO:0000313" key="8">
    <source>
        <dbReference type="EMBL" id="SKB00622.1"/>
    </source>
</evidence>
<keyword evidence="2 5" id="KW-0547">Nucleotide-binding</keyword>
<keyword evidence="8" id="KW-0723">Serine/threonine-protein kinase</keyword>
<dbReference type="Proteomes" id="UP000190774">
    <property type="component" value="Unassembled WGS sequence"/>
</dbReference>
<evidence type="ECO:0000256" key="2">
    <source>
        <dbReference type="ARBA" id="ARBA00022741"/>
    </source>
</evidence>
<feature type="region of interest" description="Disordered" evidence="6">
    <location>
        <begin position="308"/>
        <end position="342"/>
    </location>
</feature>